<evidence type="ECO:0000313" key="3">
    <source>
        <dbReference type="Proteomes" id="UP001274830"/>
    </source>
</evidence>
<reference evidence="2" key="1">
    <citation type="submission" date="2023-07" db="EMBL/GenBank/DDBJ databases">
        <title>Black Yeasts Isolated from many extreme environments.</title>
        <authorList>
            <person name="Coleine C."/>
            <person name="Stajich J.E."/>
            <person name="Selbmann L."/>
        </authorList>
    </citation>
    <scope>NUCLEOTIDE SEQUENCE</scope>
    <source>
        <strain evidence="2">CCFEE 5485</strain>
    </source>
</reference>
<dbReference type="Proteomes" id="UP001274830">
    <property type="component" value="Unassembled WGS sequence"/>
</dbReference>
<gene>
    <name evidence="2" type="ORF">LTR78_001146</name>
</gene>
<sequence length="486" mass="54387">MAPTKQQQKGKGRARAAPESLDWDRYLVEEETAPPRLPQYLRTPAEALLDTDDYRAYQERQSRGEQEEAAAPRRTSSETRAAVGHVRGGDDEDADELVFVNIGEAAAVPAGLGLWHWLQADVDGIRAAELGFDHPAQVEHARNQSLFANGLGFDAGPITLWYPRRELFNPRHQPDGPGRWAYHTPADQQTADLNMGGQADDAGRYDFTNVPHPTAAQVWAARRRSVDAGEPPNFHQSRDVNVVWVPGTDDQEVGEQEAEQQMSDGEDGEVGRVTAGQIDPVSGVVHDPLNRGENDQTAPDDDLATYHTREIAGKVFTLDRMRAHAGPPTPRLAWILTKKGVWQKYSGYEKVDWTKETSVESLNKWKEQALNRNGWPSKRGDRPTYPDDQREWMLEYVKGKKLPSSSIALHELAAAFDERFDSKRPVTGLYGLMTRIRGELDKYGGLQPDRLRRGDNLRRKRSEEESEGESSAGEGPSKKARKKAKK</sequence>
<feature type="compositionally biased region" description="Basic and acidic residues" evidence="1">
    <location>
        <begin position="52"/>
        <end position="66"/>
    </location>
</feature>
<feature type="region of interest" description="Disordered" evidence="1">
    <location>
        <begin position="48"/>
        <end position="90"/>
    </location>
</feature>
<accession>A0AAE0WVF7</accession>
<dbReference type="EMBL" id="JAUTXT010000003">
    <property type="protein sequence ID" value="KAK3678693.1"/>
    <property type="molecule type" value="Genomic_DNA"/>
</dbReference>
<name>A0AAE0WVF7_9PEZI</name>
<protein>
    <submittedName>
        <fullName evidence="2">Uncharacterized protein</fullName>
    </submittedName>
</protein>
<keyword evidence="3" id="KW-1185">Reference proteome</keyword>
<feature type="region of interest" description="Disordered" evidence="1">
    <location>
        <begin position="1"/>
        <end position="24"/>
    </location>
</feature>
<evidence type="ECO:0000313" key="2">
    <source>
        <dbReference type="EMBL" id="KAK3678693.1"/>
    </source>
</evidence>
<dbReference type="AlphaFoldDB" id="A0AAE0WVF7"/>
<organism evidence="2 3">
    <name type="scientific">Recurvomyces mirabilis</name>
    <dbReference type="NCBI Taxonomy" id="574656"/>
    <lineage>
        <taxon>Eukaryota</taxon>
        <taxon>Fungi</taxon>
        <taxon>Dikarya</taxon>
        <taxon>Ascomycota</taxon>
        <taxon>Pezizomycotina</taxon>
        <taxon>Dothideomycetes</taxon>
        <taxon>Dothideomycetidae</taxon>
        <taxon>Mycosphaerellales</taxon>
        <taxon>Teratosphaeriaceae</taxon>
        <taxon>Recurvomyces</taxon>
    </lineage>
</organism>
<feature type="compositionally biased region" description="Basic and acidic residues" evidence="1">
    <location>
        <begin position="449"/>
        <end position="463"/>
    </location>
</feature>
<evidence type="ECO:0000256" key="1">
    <source>
        <dbReference type="SAM" id="MobiDB-lite"/>
    </source>
</evidence>
<feature type="region of interest" description="Disordered" evidence="1">
    <location>
        <begin position="443"/>
        <end position="486"/>
    </location>
</feature>
<comment type="caution">
    <text evidence="2">The sequence shown here is derived from an EMBL/GenBank/DDBJ whole genome shotgun (WGS) entry which is preliminary data.</text>
</comment>
<proteinExistence type="predicted"/>